<sequence length="197" mass="20103">MAPSTSSTSLMALLLMLFPVLHVAAEAPTPLSSAQIILAACKNVGSASTHVDVEFCQEALGSVADAVHSLDYQDLAGLAVGLLIDNATSTEGKIVRLLREGGGGGVRLKEENDAAVARCLQSCQSLYGGIIDGGPPCMSAVNAGKFGAATAILEKAAVAAKECEDGFGKSSSTSLLTPEDKDAYELAKLGAAFLRFA</sequence>
<name>A0ACD5X632_AVESA</name>
<dbReference type="EnsemblPlants" id="AVESA.00010b.r2.4DG0744580.1">
    <property type="protein sequence ID" value="AVESA.00010b.r2.4DG0744580.1.CDS.1"/>
    <property type="gene ID" value="AVESA.00010b.r2.4DG0744580"/>
</dbReference>
<proteinExistence type="predicted"/>
<accession>A0ACD5X632</accession>
<dbReference type="Proteomes" id="UP001732700">
    <property type="component" value="Chromosome 4D"/>
</dbReference>
<reference evidence="1" key="1">
    <citation type="submission" date="2021-05" db="EMBL/GenBank/DDBJ databases">
        <authorList>
            <person name="Scholz U."/>
            <person name="Mascher M."/>
            <person name="Fiebig A."/>
        </authorList>
    </citation>
    <scope>NUCLEOTIDE SEQUENCE [LARGE SCALE GENOMIC DNA]</scope>
</reference>
<keyword evidence="2" id="KW-1185">Reference proteome</keyword>
<organism evidence="1 2">
    <name type="scientific">Avena sativa</name>
    <name type="common">Oat</name>
    <dbReference type="NCBI Taxonomy" id="4498"/>
    <lineage>
        <taxon>Eukaryota</taxon>
        <taxon>Viridiplantae</taxon>
        <taxon>Streptophyta</taxon>
        <taxon>Embryophyta</taxon>
        <taxon>Tracheophyta</taxon>
        <taxon>Spermatophyta</taxon>
        <taxon>Magnoliopsida</taxon>
        <taxon>Liliopsida</taxon>
        <taxon>Poales</taxon>
        <taxon>Poaceae</taxon>
        <taxon>BOP clade</taxon>
        <taxon>Pooideae</taxon>
        <taxon>Poodae</taxon>
        <taxon>Poeae</taxon>
        <taxon>Poeae Chloroplast Group 1 (Aveneae type)</taxon>
        <taxon>Aveninae</taxon>
        <taxon>Avena</taxon>
    </lineage>
</organism>
<evidence type="ECO:0000313" key="2">
    <source>
        <dbReference type="Proteomes" id="UP001732700"/>
    </source>
</evidence>
<evidence type="ECO:0000313" key="1">
    <source>
        <dbReference type="EnsemblPlants" id="AVESA.00010b.r2.4DG0744580.1.CDS.1"/>
    </source>
</evidence>
<reference evidence="1" key="2">
    <citation type="submission" date="2025-09" db="UniProtKB">
        <authorList>
            <consortium name="EnsemblPlants"/>
        </authorList>
    </citation>
    <scope>IDENTIFICATION</scope>
</reference>
<protein>
    <submittedName>
        <fullName evidence="1">Uncharacterized protein</fullName>
    </submittedName>
</protein>